<dbReference type="AlphaFoldDB" id="A0A549T0X8"/>
<feature type="compositionally biased region" description="Basic residues" evidence="1">
    <location>
        <begin position="8"/>
        <end position="23"/>
    </location>
</feature>
<evidence type="ECO:0000313" key="2">
    <source>
        <dbReference type="EMBL" id="TRL35520.1"/>
    </source>
</evidence>
<dbReference type="RefSeq" id="WP_143127010.1">
    <property type="nucleotide sequence ID" value="NZ_VJMG01000065.1"/>
</dbReference>
<dbReference type="EMBL" id="VJMG01000065">
    <property type="protein sequence ID" value="TRL35520.1"/>
    <property type="molecule type" value="Genomic_DNA"/>
</dbReference>
<evidence type="ECO:0000256" key="1">
    <source>
        <dbReference type="SAM" id="MobiDB-lite"/>
    </source>
</evidence>
<reference evidence="2 3" key="1">
    <citation type="submission" date="2019-07" db="EMBL/GenBank/DDBJ databases">
        <title>Ln-dependent methylotrophs.</title>
        <authorList>
            <person name="Tani A."/>
        </authorList>
    </citation>
    <scope>NUCLEOTIDE SEQUENCE [LARGE SCALE GENOMIC DNA]</scope>
    <source>
        <strain evidence="2 3">SM12</strain>
    </source>
</reference>
<comment type="caution">
    <text evidence="2">The sequence shown here is derived from an EMBL/GenBank/DDBJ whole genome shotgun (WGS) entry which is preliminary data.</text>
</comment>
<feature type="region of interest" description="Disordered" evidence="1">
    <location>
        <begin position="1"/>
        <end position="24"/>
    </location>
</feature>
<sequence length="236" mass="26602">MSSLMRAALRHAPSRRSRMPVRRNSREAGKCEAMFWRRTNRQDVRRIVLAARRYEIANKEAGRRNGPLGAVAIEVLELLANLVDYKSGRLEPSIDTMMNKLRRSRDAIVRALKALRSHGFIDWLRRYVPTDNEGAGPQVKQTSNAYRLILPAKGEAALGRYGEAPPPPEDHEQRVAAQVAILDEYRNSLDLDQLALFETGDNPLGRALARLGKFVQQRESARQTEPGSKIIPIGKE</sequence>
<evidence type="ECO:0000313" key="3">
    <source>
        <dbReference type="Proteomes" id="UP000316801"/>
    </source>
</evidence>
<accession>A0A549T0X8</accession>
<proteinExistence type="predicted"/>
<protein>
    <submittedName>
        <fullName evidence="2">Helix-turn-helix domain-containing protein</fullName>
    </submittedName>
</protein>
<name>A0A549T0X8_9HYPH</name>
<dbReference type="Proteomes" id="UP000316801">
    <property type="component" value="Unassembled WGS sequence"/>
</dbReference>
<gene>
    <name evidence="2" type="ORF">FNA46_20190</name>
</gene>
<keyword evidence="3" id="KW-1185">Reference proteome</keyword>
<organism evidence="2 3">
    <name type="scientific">Rhizobium straminoryzae</name>
    <dbReference type="NCBI Taxonomy" id="1387186"/>
    <lineage>
        <taxon>Bacteria</taxon>
        <taxon>Pseudomonadati</taxon>
        <taxon>Pseudomonadota</taxon>
        <taxon>Alphaproteobacteria</taxon>
        <taxon>Hyphomicrobiales</taxon>
        <taxon>Rhizobiaceae</taxon>
        <taxon>Rhizobium/Agrobacterium group</taxon>
        <taxon>Rhizobium</taxon>
    </lineage>
</organism>